<dbReference type="GO" id="GO:0000978">
    <property type="term" value="F:RNA polymerase II cis-regulatory region sequence-specific DNA binding"/>
    <property type="evidence" value="ECO:0007669"/>
    <property type="project" value="TreeGrafter"/>
</dbReference>
<evidence type="ECO:0000256" key="5">
    <source>
        <dbReference type="ARBA" id="ARBA00022833"/>
    </source>
</evidence>
<dbReference type="GO" id="GO:0000981">
    <property type="term" value="F:DNA-binding transcription factor activity, RNA polymerase II-specific"/>
    <property type="evidence" value="ECO:0007669"/>
    <property type="project" value="TreeGrafter"/>
</dbReference>
<dbReference type="GO" id="GO:0000785">
    <property type="term" value="C:chromatin"/>
    <property type="evidence" value="ECO:0007669"/>
    <property type="project" value="TreeGrafter"/>
</dbReference>
<comment type="caution">
    <text evidence="9">The sequence shown here is derived from an EMBL/GenBank/DDBJ whole genome shotgun (WGS) entry which is preliminary data.</text>
</comment>
<evidence type="ECO:0000256" key="7">
    <source>
        <dbReference type="PROSITE-ProRule" id="PRU00042"/>
    </source>
</evidence>
<dbReference type="InterPro" id="IPR013087">
    <property type="entry name" value="Znf_C2H2_type"/>
</dbReference>
<dbReference type="SMART" id="SM00355">
    <property type="entry name" value="ZnF_C2H2"/>
    <property type="match status" value="2"/>
</dbReference>
<evidence type="ECO:0000313" key="10">
    <source>
        <dbReference type="Proteomes" id="UP000193922"/>
    </source>
</evidence>
<evidence type="ECO:0000313" key="9">
    <source>
        <dbReference type="EMBL" id="ORX69111.1"/>
    </source>
</evidence>
<evidence type="ECO:0000256" key="2">
    <source>
        <dbReference type="ARBA" id="ARBA00022723"/>
    </source>
</evidence>
<dbReference type="SUPFAM" id="SSF57667">
    <property type="entry name" value="beta-beta-alpha zinc fingers"/>
    <property type="match status" value="1"/>
</dbReference>
<dbReference type="FunFam" id="3.30.160.60:FF:000744">
    <property type="entry name" value="zinc finger E-box-binding homeobox 1"/>
    <property type="match status" value="1"/>
</dbReference>
<dbReference type="Gene3D" id="3.30.160.60">
    <property type="entry name" value="Classic Zinc Finger"/>
    <property type="match status" value="2"/>
</dbReference>
<dbReference type="EMBL" id="MCFD01000008">
    <property type="protein sequence ID" value="ORX69111.1"/>
    <property type="molecule type" value="Genomic_DNA"/>
</dbReference>
<dbReference type="AlphaFoldDB" id="A0A1Y1W6G8"/>
<dbReference type="RefSeq" id="XP_040742843.1">
    <property type="nucleotide sequence ID" value="XM_040884674.1"/>
</dbReference>
<gene>
    <name evidence="9" type="ORF">DL89DRAFT_224073</name>
</gene>
<dbReference type="STRING" id="61395.A0A1Y1W6G8"/>
<dbReference type="FunFam" id="3.30.160.60:FF:000690">
    <property type="entry name" value="Zinc finger protein 354C"/>
    <property type="match status" value="1"/>
</dbReference>
<dbReference type="InterPro" id="IPR036236">
    <property type="entry name" value="Znf_C2H2_sf"/>
</dbReference>
<proteinExistence type="predicted"/>
<keyword evidence="10" id="KW-1185">Reference proteome</keyword>
<name>A0A1Y1W6G8_9FUNG</name>
<evidence type="ECO:0000256" key="4">
    <source>
        <dbReference type="ARBA" id="ARBA00022771"/>
    </source>
</evidence>
<dbReference type="Proteomes" id="UP000193922">
    <property type="component" value="Unassembled WGS sequence"/>
</dbReference>
<dbReference type="PROSITE" id="PS00028">
    <property type="entry name" value="ZINC_FINGER_C2H2_1"/>
    <property type="match status" value="1"/>
</dbReference>
<evidence type="ECO:0000259" key="8">
    <source>
        <dbReference type="PROSITE" id="PS50157"/>
    </source>
</evidence>
<dbReference type="Pfam" id="PF12874">
    <property type="entry name" value="zf-met"/>
    <property type="match status" value="1"/>
</dbReference>
<dbReference type="OrthoDB" id="6077919at2759"/>
<accession>A0A1Y1W6G8</accession>
<comment type="subcellular location">
    <subcellularLocation>
        <location evidence="1">Nucleus</location>
    </subcellularLocation>
</comment>
<keyword evidence="4 7" id="KW-0863">Zinc-finger</keyword>
<sequence>MATKRTTLKERKYMCPLCEKKFTRPSSLACHKYTHTGERPHMCYFPNCGKRFSVRSNLKRHLKV</sequence>
<dbReference type="PANTHER" id="PTHR14003:SF19">
    <property type="entry name" value="YY2 TRANSCRIPTION FACTOR"/>
    <property type="match status" value="1"/>
</dbReference>
<dbReference type="GO" id="GO:0005667">
    <property type="term" value="C:transcription regulator complex"/>
    <property type="evidence" value="ECO:0007669"/>
    <property type="project" value="TreeGrafter"/>
</dbReference>
<dbReference type="GO" id="GO:0031519">
    <property type="term" value="C:PcG protein complex"/>
    <property type="evidence" value="ECO:0007669"/>
    <property type="project" value="TreeGrafter"/>
</dbReference>
<keyword evidence="3" id="KW-0677">Repeat</keyword>
<evidence type="ECO:0000256" key="1">
    <source>
        <dbReference type="ARBA" id="ARBA00004123"/>
    </source>
</evidence>
<dbReference type="Pfam" id="PF00096">
    <property type="entry name" value="zf-C2H2"/>
    <property type="match status" value="1"/>
</dbReference>
<evidence type="ECO:0000256" key="3">
    <source>
        <dbReference type="ARBA" id="ARBA00022737"/>
    </source>
</evidence>
<feature type="domain" description="C2H2-type" evidence="8">
    <location>
        <begin position="41"/>
        <end position="64"/>
    </location>
</feature>
<protein>
    <recommendedName>
        <fullName evidence="8">C2H2-type domain-containing protein</fullName>
    </recommendedName>
</protein>
<keyword evidence="6" id="KW-0539">Nucleus</keyword>
<feature type="domain" description="C2H2-type" evidence="8">
    <location>
        <begin position="13"/>
        <end position="40"/>
    </location>
</feature>
<feature type="non-terminal residue" evidence="9">
    <location>
        <position position="64"/>
    </location>
</feature>
<evidence type="ECO:0000256" key="6">
    <source>
        <dbReference type="ARBA" id="ARBA00023242"/>
    </source>
</evidence>
<dbReference type="GO" id="GO:0008270">
    <property type="term" value="F:zinc ion binding"/>
    <property type="evidence" value="ECO:0007669"/>
    <property type="project" value="UniProtKB-KW"/>
</dbReference>
<keyword evidence="5" id="KW-0862">Zinc</keyword>
<dbReference type="PROSITE" id="PS50157">
    <property type="entry name" value="ZINC_FINGER_C2H2_2"/>
    <property type="match status" value="2"/>
</dbReference>
<dbReference type="PANTHER" id="PTHR14003">
    <property type="entry name" value="TRANSCRIPTIONAL REPRESSOR PROTEIN YY"/>
    <property type="match status" value="1"/>
</dbReference>
<keyword evidence="2" id="KW-0479">Metal-binding</keyword>
<dbReference type="GeneID" id="63801322"/>
<organism evidence="9 10">
    <name type="scientific">Linderina pennispora</name>
    <dbReference type="NCBI Taxonomy" id="61395"/>
    <lineage>
        <taxon>Eukaryota</taxon>
        <taxon>Fungi</taxon>
        <taxon>Fungi incertae sedis</taxon>
        <taxon>Zoopagomycota</taxon>
        <taxon>Kickxellomycotina</taxon>
        <taxon>Kickxellomycetes</taxon>
        <taxon>Kickxellales</taxon>
        <taxon>Kickxellaceae</taxon>
        <taxon>Linderina</taxon>
    </lineage>
</organism>
<reference evidence="9 10" key="1">
    <citation type="submission" date="2016-07" db="EMBL/GenBank/DDBJ databases">
        <title>Pervasive Adenine N6-methylation of Active Genes in Fungi.</title>
        <authorList>
            <consortium name="DOE Joint Genome Institute"/>
            <person name="Mondo S.J."/>
            <person name="Dannebaum R.O."/>
            <person name="Kuo R.C."/>
            <person name="Labutti K."/>
            <person name="Haridas S."/>
            <person name="Kuo A."/>
            <person name="Salamov A."/>
            <person name="Ahrendt S.R."/>
            <person name="Lipzen A."/>
            <person name="Sullivan W."/>
            <person name="Andreopoulos W.B."/>
            <person name="Clum A."/>
            <person name="Lindquist E."/>
            <person name="Daum C."/>
            <person name="Ramamoorthy G.K."/>
            <person name="Gryganskyi A."/>
            <person name="Culley D."/>
            <person name="Magnuson J.K."/>
            <person name="James T.Y."/>
            <person name="O'Malley M.A."/>
            <person name="Stajich J.E."/>
            <person name="Spatafora J.W."/>
            <person name="Visel A."/>
            <person name="Grigoriev I.V."/>
        </authorList>
    </citation>
    <scope>NUCLEOTIDE SEQUENCE [LARGE SCALE GENOMIC DNA]</scope>
    <source>
        <strain evidence="9 10">ATCC 12442</strain>
    </source>
</reference>